<organism evidence="2 3">
    <name type="scientific">Virgisporangium aliadipatigenens</name>
    <dbReference type="NCBI Taxonomy" id="741659"/>
    <lineage>
        <taxon>Bacteria</taxon>
        <taxon>Bacillati</taxon>
        <taxon>Actinomycetota</taxon>
        <taxon>Actinomycetes</taxon>
        <taxon>Micromonosporales</taxon>
        <taxon>Micromonosporaceae</taxon>
        <taxon>Virgisporangium</taxon>
    </lineage>
</organism>
<accession>A0A8J3YTN2</accession>
<dbReference type="RefSeq" id="WP_203904736.1">
    <property type="nucleotide sequence ID" value="NZ_BOPF01000046.1"/>
</dbReference>
<comment type="caution">
    <text evidence="2">The sequence shown here is derived from an EMBL/GenBank/DDBJ whole genome shotgun (WGS) entry which is preliminary data.</text>
</comment>
<evidence type="ECO:0000313" key="2">
    <source>
        <dbReference type="EMBL" id="GIJ51331.1"/>
    </source>
</evidence>
<protein>
    <submittedName>
        <fullName evidence="2">Uncharacterized protein</fullName>
    </submittedName>
</protein>
<keyword evidence="1" id="KW-0812">Transmembrane</keyword>
<dbReference type="EMBL" id="BOPF01000046">
    <property type="protein sequence ID" value="GIJ51331.1"/>
    <property type="molecule type" value="Genomic_DNA"/>
</dbReference>
<feature type="transmembrane region" description="Helical" evidence="1">
    <location>
        <begin position="6"/>
        <end position="31"/>
    </location>
</feature>
<name>A0A8J3YTN2_9ACTN</name>
<sequence>MDLGTVGAVSAIGAACCAIGAGLIAGGRVAWRILANTVRTRDAILGTPASGDEPARPGIVGRLSVVEQRLASLESQSRQIKAEVTPNGGGSLKDAVGRIDRRTQAVDELLGAHIRQHNGGAVDPTVRLIHPDRQRG</sequence>
<dbReference type="Proteomes" id="UP000619260">
    <property type="component" value="Unassembled WGS sequence"/>
</dbReference>
<keyword evidence="1" id="KW-0472">Membrane</keyword>
<evidence type="ECO:0000256" key="1">
    <source>
        <dbReference type="SAM" id="Phobius"/>
    </source>
</evidence>
<evidence type="ECO:0000313" key="3">
    <source>
        <dbReference type="Proteomes" id="UP000619260"/>
    </source>
</evidence>
<keyword evidence="3" id="KW-1185">Reference proteome</keyword>
<dbReference type="AlphaFoldDB" id="A0A8J3YTN2"/>
<reference evidence="2" key="1">
    <citation type="submission" date="2021-01" db="EMBL/GenBank/DDBJ databases">
        <title>Whole genome shotgun sequence of Virgisporangium aliadipatigenens NBRC 105644.</title>
        <authorList>
            <person name="Komaki H."/>
            <person name="Tamura T."/>
        </authorList>
    </citation>
    <scope>NUCLEOTIDE SEQUENCE</scope>
    <source>
        <strain evidence="2">NBRC 105644</strain>
    </source>
</reference>
<gene>
    <name evidence="2" type="ORF">Val02_82170</name>
</gene>
<keyword evidence="1" id="KW-1133">Transmembrane helix</keyword>
<proteinExistence type="predicted"/>